<gene>
    <name evidence="6" type="ORF">NBRC116598_40470</name>
</gene>
<dbReference type="InterPro" id="IPR036390">
    <property type="entry name" value="WH_DNA-bd_sf"/>
</dbReference>
<dbReference type="Gene3D" id="3.40.190.290">
    <property type="match status" value="1"/>
</dbReference>
<name>A0ABQ0ART8_9RHOB</name>
<evidence type="ECO:0000313" key="6">
    <source>
        <dbReference type="EMBL" id="GAA6198602.1"/>
    </source>
</evidence>
<dbReference type="PANTHER" id="PTHR30537:SF3">
    <property type="entry name" value="TRANSCRIPTIONAL REGULATORY PROTEIN"/>
    <property type="match status" value="1"/>
</dbReference>
<keyword evidence="2" id="KW-0805">Transcription regulation</keyword>
<dbReference type="InterPro" id="IPR005119">
    <property type="entry name" value="LysR_subst-bd"/>
</dbReference>
<evidence type="ECO:0000256" key="4">
    <source>
        <dbReference type="ARBA" id="ARBA00023163"/>
    </source>
</evidence>
<dbReference type="InterPro" id="IPR036388">
    <property type="entry name" value="WH-like_DNA-bd_sf"/>
</dbReference>
<keyword evidence="4" id="KW-0804">Transcription</keyword>
<dbReference type="Gene3D" id="1.10.10.10">
    <property type="entry name" value="Winged helix-like DNA-binding domain superfamily/Winged helix DNA-binding domain"/>
    <property type="match status" value="1"/>
</dbReference>
<accession>A0ABQ0ART8</accession>
<feature type="domain" description="HTH lysR-type" evidence="5">
    <location>
        <begin position="15"/>
        <end position="72"/>
    </location>
</feature>
<evidence type="ECO:0000256" key="1">
    <source>
        <dbReference type="ARBA" id="ARBA00009437"/>
    </source>
</evidence>
<evidence type="ECO:0000256" key="2">
    <source>
        <dbReference type="ARBA" id="ARBA00023015"/>
    </source>
</evidence>
<organism evidence="6 7">
    <name type="scientific">Pseudophaeobacter arcticus</name>
    <dbReference type="NCBI Taxonomy" id="385492"/>
    <lineage>
        <taxon>Bacteria</taxon>
        <taxon>Pseudomonadati</taxon>
        <taxon>Pseudomonadota</taxon>
        <taxon>Alphaproteobacteria</taxon>
        <taxon>Rhodobacterales</taxon>
        <taxon>Paracoccaceae</taxon>
        <taxon>Pseudophaeobacter</taxon>
    </lineage>
</organism>
<dbReference type="InterPro" id="IPR000847">
    <property type="entry name" value="LysR_HTH_N"/>
</dbReference>
<dbReference type="Pfam" id="PF00126">
    <property type="entry name" value="HTH_1"/>
    <property type="match status" value="1"/>
</dbReference>
<sequence length="303" mass="33584">MHLRGIHAKTHGMQINWDDMRTILALVRAGTLAGAAEALSVSYTTVARRVQRAEDMLGRPLFERRPEGYLASPEAEDLARAAARMEQQEQAALRQLSGRDQGLSGPLTLTAPQLLIQTHLAPFLAEFCRQNPRIALTVRATNDVLDLTRREADLALRISKSPGDSLVGVRLADQKTTCFARPETIAQAKLDPQALLDWVIYSGQEAPPKAALALYPNYRIRARFDDMTALIAAAKAGMGVVRMPVYLGRSDPELQPLPGLEPQDYAPIWVLSHQDLLQSAKVRSLKAALKRFFRTRQADFTQL</sequence>
<dbReference type="SUPFAM" id="SSF46785">
    <property type="entry name" value="Winged helix' DNA-binding domain"/>
    <property type="match status" value="1"/>
</dbReference>
<dbReference type="EMBL" id="BAABWU010000025">
    <property type="protein sequence ID" value="GAA6198602.1"/>
    <property type="molecule type" value="Genomic_DNA"/>
</dbReference>
<keyword evidence="7" id="KW-1185">Reference proteome</keyword>
<evidence type="ECO:0000256" key="3">
    <source>
        <dbReference type="ARBA" id="ARBA00023125"/>
    </source>
</evidence>
<dbReference type="Proteomes" id="UP001441944">
    <property type="component" value="Unassembled WGS sequence"/>
</dbReference>
<keyword evidence="3" id="KW-0238">DNA-binding</keyword>
<dbReference type="Pfam" id="PF03466">
    <property type="entry name" value="LysR_substrate"/>
    <property type="match status" value="1"/>
</dbReference>
<dbReference type="PROSITE" id="PS50931">
    <property type="entry name" value="HTH_LYSR"/>
    <property type="match status" value="1"/>
</dbReference>
<comment type="caution">
    <text evidence="6">The sequence shown here is derived from an EMBL/GenBank/DDBJ whole genome shotgun (WGS) entry which is preliminary data.</text>
</comment>
<dbReference type="SUPFAM" id="SSF53850">
    <property type="entry name" value="Periplasmic binding protein-like II"/>
    <property type="match status" value="1"/>
</dbReference>
<reference evidence="6 7" key="1">
    <citation type="submission" date="2024-04" db="EMBL/GenBank/DDBJ databases">
        <title>Draft genome sequence of Pseudophaeobacter arcticus NBRC 116598.</title>
        <authorList>
            <person name="Miyakawa T."/>
            <person name="Kusuya Y."/>
            <person name="Miura T."/>
        </authorList>
    </citation>
    <scope>NUCLEOTIDE SEQUENCE [LARGE SCALE GENOMIC DNA]</scope>
    <source>
        <strain evidence="6 7">SU-CL00105</strain>
    </source>
</reference>
<protein>
    <submittedName>
        <fullName evidence="6">LysR family transcriptional regulator</fullName>
    </submittedName>
</protein>
<proteinExistence type="inferred from homology"/>
<evidence type="ECO:0000259" key="5">
    <source>
        <dbReference type="PROSITE" id="PS50931"/>
    </source>
</evidence>
<dbReference type="PANTHER" id="PTHR30537">
    <property type="entry name" value="HTH-TYPE TRANSCRIPTIONAL REGULATOR"/>
    <property type="match status" value="1"/>
</dbReference>
<evidence type="ECO:0000313" key="7">
    <source>
        <dbReference type="Proteomes" id="UP001441944"/>
    </source>
</evidence>
<dbReference type="InterPro" id="IPR058163">
    <property type="entry name" value="LysR-type_TF_proteobact-type"/>
</dbReference>
<comment type="similarity">
    <text evidence="1">Belongs to the LysR transcriptional regulatory family.</text>
</comment>